<dbReference type="AlphaFoldDB" id="A0A814N7K3"/>
<sequence>MTKTQPAESDYETYYATRTRRLSHAKKHCKEFTRKGKLKSCNDEDPIVGVNESNDKANGRLVNKGINGGIYYEIPISYNKTYLKGKKLKKSVKFFASKHRY</sequence>
<keyword evidence="2" id="KW-1185">Reference proteome</keyword>
<protein>
    <submittedName>
        <fullName evidence="1">Uncharacterized protein</fullName>
    </submittedName>
</protein>
<dbReference type="Proteomes" id="UP000663879">
    <property type="component" value="Unassembled WGS sequence"/>
</dbReference>
<evidence type="ECO:0000313" key="2">
    <source>
        <dbReference type="Proteomes" id="UP000663879"/>
    </source>
</evidence>
<reference evidence="1" key="1">
    <citation type="submission" date="2021-02" db="EMBL/GenBank/DDBJ databases">
        <authorList>
            <person name="Nowell W R."/>
        </authorList>
    </citation>
    <scope>NUCLEOTIDE SEQUENCE</scope>
    <source>
        <strain evidence="1">Ploen Becks lab</strain>
    </source>
</reference>
<gene>
    <name evidence="1" type="ORF">OXX778_LOCUS20542</name>
</gene>
<dbReference type="EMBL" id="CAJNOC010006913">
    <property type="protein sequence ID" value="CAF1088418.1"/>
    <property type="molecule type" value="Genomic_DNA"/>
</dbReference>
<comment type="caution">
    <text evidence="1">The sequence shown here is derived from an EMBL/GenBank/DDBJ whole genome shotgun (WGS) entry which is preliminary data.</text>
</comment>
<proteinExistence type="predicted"/>
<accession>A0A814N7K3</accession>
<evidence type="ECO:0000313" key="1">
    <source>
        <dbReference type="EMBL" id="CAF1088418.1"/>
    </source>
</evidence>
<name>A0A814N7K3_9BILA</name>
<organism evidence="1 2">
    <name type="scientific">Brachionus calyciflorus</name>
    <dbReference type="NCBI Taxonomy" id="104777"/>
    <lineage>
        <taxon>Eukaryota</taxon>
        <taxon>Metazoa</taxon>
        <taxon>Spiralia</taxon>
        <taxon>Gnathifera</taxon>
        <taxon>Rotifera</taxon>
        <taxon>Eurotatoria</taxon>
        <taxon>Monogononta</taxon>
        <taxon>Pseudotrocha</taxon>
        <taxon>Ploima</taxon>
        <taxon>Brachionidae</taxon>
        <taxon>Brachionus</taxon>
    </lineage>
</organism>